<evidence type="ECO:0000256" key="1">
    <source>
        <dbReference type="ARBA" id="ARBA00006718"/>
    </source>
</evidence>
<accession>A0A286RDE0</accession>
<dbReference type="Pfam" id="PF01521">
    <property type="entry name" value="Fe-S_biosyn"/>
    <property type="match status" value="1"/>
</dbReference>
<dbReference type="KEGG" id="ttf:THTE_1378"/>
<dbReference type="AlphaFoldDB" id="A0A286RDE0"/>
<dbReference type="PANTHER" id="PTHR10072:SF41">
    <property type="entry name" value="IRON-SULFUR CLUSTER ASSEMBLY 1 HOMOLOG, MITOCHONDRIAL"/>
    <property type="match status" value="1"/>
</dbReference>
<dbReference type="RefSeq" id="WP_095414428.1">
    <property type="nucleotide sequence ID" value="NZ_CP018477.1"/>
</dbReference>
<protein>
    <submittedName>
        <fullName evidence="3">Putative iron binding protein from the HesB_IscA_SufA family</fullName>
    </submittedName>
</protein>
<evidence type="ECO:0000313" key="3">
    <source>
        <dbReference type="EMBL" id="ASV73980.1"/>
    </source>
</evidence>
<reference evidence="3 4" key="1">
    <citation type="journal article" name="Front. Microbiol.">
        <title>Sugar Metabolism of the First Thermophilic Planctomycete Thermogutta terrifontis: Comparative Genomic and Transcriptomic Approaches.</title>
        <authorList>
            <person name="Elcheninov A.G."/>
            <person name="Menzel P."/>
            <person name="Gudbergsdottir S.R."/>
            <person name="Slesarev A.I."/>
            <person name="Kadnikov V.V."/>
            <person name="Krogh A."/>
            <person name="Bonch-Osmolovskaya E.A."/>
            <person name="Peng X."/>
            <person name="Kublanov I.V."/>
        </authorList>
    </citation>
    <scope>NUCLEOTIDE SEQUENCE [LARGE SCALE GENOMIC DNA]</scope>
    <source>
        <strain evidence="3 4">R1</strain>
    </source>
</reference>
<dbReference type="InterPro" id="IPR035903">
    <property type="entry name" value="HesB-like_dom_sf"/>
</dbReference>
<dbReference type="GO" id="GO:0005737">
    <property type="term" value="C:cytoplasm"/>
    <property type="evidence" value="ECO:0007669"/>
    <property type="project" value="TreeGrafter"/>
</dbReference>
<dbReference type="OrthoDB" id="9801228at2"/>
<dbReference type="EMBL" id="CP018477">
    <property type="protein sequence ID" value="ASV73980.1"/>
    <property type="molecule type" value="Genomic_DNA"/>
</dbReference>
<dbReference type="SUPFAM" id="SSF89360">
    <property type="entry name" value="HesB-like domain"/>
    <property type="match status" value="1"/>
</dbReference>
<organism evidence="3 4">
    <name type="scientific">Thermogutta terrifontis</name>
    <dbReference type="NCBI Taxonomy" id="1331910"/>
    <lineage>
        <taxon>Bacteria</taxon>
        <taxon>Pseudomonadati</taxon>
        <taxon>Planctomycetota</taxon>
        <taxon>Planctomycetia</taxon>
        <taxon>Pirellulales</taxon>
        <taxon>Thermoguttaceae</taxon>
        <taxon>Thermogutta</taxon>
    </lineage>
</organism>
<dbReference type="GO" id="GO:0051537">
    <property type="term" value="F:2 iron, 2 sulfur cluster binding"/>
    <property type="evidence" value="ECO:0007669"/>
    <property type="project" value="TreeGrafter"/>
</dbReference>
<keyword evidence="4" id="KW-1185">Reference proteome</keyword>
<dbReference type="PANTHER" id="PTHR10072">
    <property type="entry name" value="IRON-SULFUR CLUSTER ASSEMBLY PROTEIN"/>
    <property type="match status" value="1"/>
</dbReference>
<dbReference type="InterPro" id="IPR050322">
    <property type="entry name" value="Fe-S_cluster_asmbl/transfer"/>
</dbReference>
<dbReference type="GO" id="GO:0016226">
    <property type="term" value="P:iron-sulfur cluster assembly"/>
    <property type="evidence" value="ECO:0007669"/>
    <property type="project" value="InterPro"/>
</dbReference>
<proteinExistence type="inferred from homology"/>
<dbReference type="Proteomes" id="UP000215086">
    <property type="component" value="Chromosome"/>
</dbReference>
<evidence type="ECO:0000313" key="4">
    <source>
        <dbReference type="Proteomes" id="UP000215086"/>
    </source>
</evidence>
<gene>
    <name evidence="3" type="ORF">THTE_1378</name>
</gene>
<comment type="similarity">
    <text evidence="1">Belongs to the HesB/IscA family.</text>
</comment>
<feature type="domain" description="Core" evidence="2">
    <location>
        <begin position="1"/>
        <end position="98"/>
    </location>
</feature>
<dbReference type="NCBIfam" id="TIGR00049">
    <property type="entry name" value="iron-sulfur cluster assembly accessory protein"/>
    <property type="match status" value="1"/>
</dbReference>
<sequence length="110" mass="11827">MAVSLTPVAASEIKRIIEEQKLDSNTVLRMAIGGGGCSGLQYSLGFDTEYDPKLDFRYESNGISLVTRKKYALHLDGTIIDFVDSPMGRGFVINNPNYPRGGGCPGCGGH</sequence>
<dbReference type="InterPro" id="IPR016092">
    <property type="entry name" value="ATAP"/>
</dbReference>
<dbReference type="InterPro" id="IPR000361">
    <property type="entry name" value="ATAP_core_dom"/>
</dbReference>
<dbReference type="Gene3D" id="2.60.300.12">
    <property type="entry name" value="HesB-like domain"/>
    <property type="match status" value="1"/>
</dbReference>
<name>A0A286RDE0_9BACT</name>
<evidence type="ECO:0000259" key="2">
    <source>
        <dbReference type="Pfam" id="PF01521"/>
    </source>
</evidence>